<dbReference type="Ensembl" id="ENSSFOT00015002597.2">
    <property type="protein sequence ID" value="ENSSFOP00015002552.2"/>
    <property type="gene ID" value="ENSSFOG00015001713.2"/>
</dbReference>
<name>A0A8C9R0D1_SCLFO</name>
<dbReference type="SUPFAM" id="SSF56994">
    <property type="entry name" value="Insulin-like"/>
    <property type="match status" value="1"/>
</dbReference>
<reference evidence="7 8" key="1">
    <citation type="submission" date="2019-04" db="EMBL/GenBank/DDBJ databases">
        <authorList>
            <consortium name="Wellcome Sanger Institute Data Sharing"/>
        </authorList>
    </citation>
    <scope>NUCLEOTIDE SEQUENCE [LARGE SCALE GENOMIC DNA]</scope>
</reference>
<protein>
    <recommendedName>
        <fullName evidence="6">Insulin-like domain-containing protein</fullName>
    </recommendedName>
</protein>
<reference evidence="7" key="3">
    <citation type="submission" date="2025-09" db="UniProtKB">
        <authorList>
            <consortium name="Ensembl"/>
        </authorList>
    </citation>
    <scope>IDENTIFICATION</scope>
</reference>
<dbReference type="GO" id="GO:0005576">
    <property type="term" value="C:extracellular region"/>
    <property type="evidence" value="ECO:0007669"/>
    <property type="project" value="UniProtKB-SubCell"/>
</dbReference>
<keyword evidence="3" id="KW-0964">Secreted</keyword>
<comment type="subunit">
    <text evidence="2">Heterodimer of a B chain and an A chain linked by two disulfide bonds.</text>
</comment>
<keyword evidence="4" id="KW-0372">Hormone</keyword>
<evidence type="ECO:0000256" key="2">
    <source>
        <dbReference type="ARBA" id="ARBA00011207"/>
    </source>
</evidence>
<dbReference type="AlphaFoldDB" id="A0A8C9R0D1"/>
<sequence length="149" mass="17055">MQPMGRRGRMSETCIYGGEEDTKQEANLPHLERNQPEHFSRSQVTMRPLVLSVLLLCVLSAVVWEQSEGTAVKLCGREFIRAVIYTCGASRWRRLLREQELYGAVNEDKVHCESCNRTRRNPSKRDLNHVLANMCCQVGCRKTDLSVLC</sequence>
<evidence type="ECO:0000259" key="6">
    <source>
        <dbReference type="SMART" id="SM00078"/>
    </source>
</evidence>
<organism evidence="7 8">
    <name type="scientific">Scleropages formosus</name>
    <name type="common">Asian bonytongue</name>
    <name type="synonym">Osteoglossum formosum</name>
    <dbReference type="NCBI Taxonomy" id="113540"/>
    <lineage>
        <taxon>Eukaryota</taxon>
        <taxon>Metazoa</taxon>
        <taxon>Chordata</taxon>
        <taxon>Craniata</taxon>
        <taxon>Vertebrata</taxon>
        <taxon>Euteleostomi</taxon>
        <taxon>Actinopterygii</taxon>
        <taxon>Neopterygii</taxon>
        <taxon>Teleostei</taxon>
        <taxon>Osteoglossocephala</taxon>
        <taxon>Osteoglossomorpha</taxon>
        <taxon>Osteoglossiformes</taxon>
        <taxon>Osteoglossidae</taxon>
        <taxon>Scleropages</taxon>
    </lineage>
</organism>
<gene>
    <name evidence="7" type="primary">LOC108935374</name>
</gene>
<evidence type="ECO:0000313" key="8">
    <source>
        <dbReference type="Proteomes" id="UP000694397"/>
    </source>
</evidence>
<comment type="subcellular location">
    <subcellularLocation>
        <location evidence="1">Secreted</location>
    </subcellularLocation>
</comment>
<dbReference type="InterPro" id="IPR036438">
    <property type="entry name" value="Insulin-like_sf"/>
</dbReference>
<dbReference type="InterPro" id="IPR051777">
    <property type="entry name" value="Insulin-like_neuro_ligands"/>
</dbReference>
<evidence type="ECO:0000256" key="3">
    <source>
        <dbReference type="ARBA" id="ARBA00022525"/>
    </source>
</evidence>
<dbReference type="GO" id="GO:0005179">
    <property type="term" value="F:hormone activity"/>
    <property type="evidence" value="ECO:0007669"/>
    <property type="project" value="UniProtKB-KW"/>
</dbReference>
<evidence type="ECO:0000313" key="7">
    <source>
        <dbReference type="Ensembl" id="ENSSFOP00015002552.2"/>
    </source>
</evidence>
<dbReference type="OrthoDB" id="9443437at2759"/>
<dbReference type="Proteomes" id="UP000694397">
    <property type="component" value="Chromosome 9"/>
</dbReference>
<dbReference type="SMART" id="SM00078">
    <property type="entry name" value="IlGF"/>
    <property type="match status" value="1"/>
</dbReference>
<dbReference type="InterPro" id="IPR016179">
    <property type="entry name" value="Insulin-like"/>
</dbReference>
<proteinExistence type="predicted"/>
<dbReference type="PANTHER" id="PTHR20968">
    <property type="entry name" value="ILGF DOMAIN-CONTAINING PROTEIN"/>
    <property type="match status" value="1"/>
</dbReference>
<keyword evidence="5" id="KW-1015">Disulfide bond</keyword>
<dbReference type="GeneTree" id="ENSGT01150000290144"/>
<reference evidence="7" key="2">
    <citation type="submission" date="2025-08" db="UniProtKB">
        <authorList>
            <consortium name="Ensembl"/>
        </authorList>
    </citation>
    <scope>IDENTIFICATION</scope>
</reference>
<keyword evidence="8" id="KW-1185">Reference proteome</keyword>
<dbReference type="PANTHER" id="PTHR20968:SF2">
    <property type="entry name" value="INSULIN-LIKE PEPTIDE INSL5"/>
    <property type="match status" value="1"/>
</dbReference>
<dbReference type="CDD" id="cd04365">
    <property type="entry name" value="IlGF_relaxin_like"/>
    <property type="match status" value="1"/>
</dbReference>
<dbReference type="GO" id="GO:0001664">
    <property type="term" value="F:G protein-coupled receptor binding"/>
    <property type="evidence" value="ECO:0007669"/>
    <property type="project" value="TreeGrafter"/>
</dbReference>
<evidence type="ECO:0000256" key="5">
    <source>
        <dbReference type="ARBA" id="ARBA00023157"/>
    </source>
</evidence>
<accession>A0A8C9R0D1</accession>
<feature type="domain" description="Insulin-like" evidence="6">
    <location>
        <begin position="72"/>
        <end position="149"/>
    </location>
</feature>
<evidence type="ECO:0000256" key="1">
    <source>
        <dbReference type="ARBA" id="ARBA00004613"/>
    </source>
</evidence>
<evidence type="ECO:0000256" key="4">
    <source>
        <dbReference type="ARBA" id="ARBA00022702"/>
    </source>
</evidence>